<dbReference type="InterPro" id="IPR029060">
    <property type="entry name" value="PIN-like_dom_sf"/>
</dbReference>
<feature type="transmembrane region" description="Helical" evidence="5">
    <location>
        <begin position="30"/>
        <end position="50"/>
    </location>
</feature>
<name>A0A1F4UR04_UNCKA</name>
<dbReference type="Gene3D" id="3.40.50.1010">
    <property type="entry name" value="5'-nuclease"/>
    <property type="match status" value="1"/>
</dbReference>
<dbReference type="InterPro" id="IPR002792">
    <property type="entry name" value="TRAM_dom"/>
</dbReference>
<dbReference type="PROSITE" id="PS50926">
    <property type="entry name" value="TRAM"/>
    <property type="match status" value="1"/>
</dbReference>
<sequence length="336" mass="37214">MSAAKIIKTGKNVVRSPRSAFRKALENPKVWGFLARVTLFSLFFISAFNLSNSAFFFENPIFGIRFLAETLIALAAGVFGFHTVPIIAEKVRGWFEKLIALVVANIVSDFWNQQSRRMSAARRVKQKEKKEKREKETHEKLKATVLLDTSVLVDGRVVDVVKTGFLSEDLIVPKGVLDELHLISDSKDDLKRKKGRRGLDMLNALKRVGSVKVHEAPGDISKEDGVDKELVRLAKKYDARLMTMDFNLNKVAKVSGVKVLNLNELVNAVKYAAVPGEKIRIKIVQAGKEPNQGVGYLADGTMVVVAGAQNKVGKTLMVTVSKVIQTDAGKMVFCEE</sequence>
<dbReference type="GO" id="GO:0016787">
    <property type="term" value="F:hydrolase activity"/>
    <property type="evidence" value="ECO:0007669"/>
    <property type="project" value="UniProtKB-KW"/>
</dbReference>
<keyword evidence="5" id="KW-1133">Transmembrane helix</keyword>
<feature type="domain" description="TRAM" evidence="6">
    <location>
        <begin position="272"/>
        <end position="333"/>
    </location>
</feature>
<dbReference type="PANTHER" id="PTHR11603">
    <property type="entry name" value="AAA FAMILY ATPASE"/>
    <property type="match status" value="1"/>
</dbReference>
<reference evidence="7 8" key="1">
    <citation type="journal article" date="2016" name="Nat. Commun.">
        <title>Thousands of microbial genomes shed light on interconnected biogeochemical processes in an aquifer system.</title>
        <authorList>
            <person name="Anantharaman K."/>
            <person name="Brown C.T."/>
            <person name="Hug L.A."/>
            <person name="Sharon I."/>
            <person name="Castelle C.J."/>
            <person name="Probst A.J."/>
            <person name="Thomas B.C."/>
            <person name="Singh A."/>
            <person name="Wilkins M.J."/>
            <person name="Karaoz U."/>
            <person name="Brodie E.L."/>
            <person name="Williams K.H."/>
            <person name="Hubbard S.S."/>
            <person name="Banfield J.F."/>
        </authorList>
    </citation>
    <scope>NUCLEOTIDE SEQUENCE [LARGE SCALE GENOMIC DNA]</scope>
</reference>
<accession>A0A1F4UR04</accession>
<organism evidence="7 8">
    <name type="scientific">candidate division WWE3 bacterium RIFCSPHIGHO2_01_FULL_42_13</name>
    <dbReference type="NCBI Taxonomy" id="1802617"/>
    <lineage>
        <taxon>Bacteria</taxon>
        <taxon>Katanobacteria</taxon>
    </lineage>
</organism>
<keyword evidence="5" id="KW-0472">Membrane</keyword>
<keyword evidence="3" id="KW-0378">Hydrolase</keyword>
<protein>
    <recommendedName>
        <fullName evidence="6">TRAM domain-containing protein</fullName>
    </recommendedName>
</protein>
<evidence type="ECO:0000256" key="1">
    <source>
        <dbReference type="ARBA" id="ARBA00001946"/>
    </source>
</evidence>
<keyword evidence="4" id="KW-0460">Magnesium</keyword>
<dbReference type="PANTHER" id="PTHR11603:SF147">
    <property type="entry name" value="MEMBRANE PROTEIN"/>
    <property type="match status" value="1"/>
</dbReference>
<comment type="cofactor">
    <cofactor evidence="1">
        <name>Mg(2+)</name>
        <dbReference type="ChEBI" id="CHEBI:18420"/>
    </cofactor>
</comment>
<keyword evidence="2" id="KW-0540">Nuclease</keyword>
<dbReference type="AlphaFoldDB" id="A0A1F4UR04"/>
<evidence type="ECO:0000256" key="2">
    <source>
        <dbReference type="ARBA" id="ARBA00022722"/>
    </source>
</evidence>
<evidence type="ECO:0000256" key="3">
    <source>
        <dbReference type="ARBA" id="ARBA00022801"/>
    </source>
</evidence>
<dbReference type="Proteomes" id="UP000176608">
    <property type="component" value="Unassembled WGS sequence"/>
</dbReference>
<evidence type="ECO:0000259" key="6">
    <source>
        <dbReference type="PROSITE" id="PS50926"/>
    </source>
</evidence>
<comment type="caution">
    <text evidence="7">The sequence shown here is derived from an EMBL/GenBank/DDBJ whole genome shotgun (WGS) entry which is preliminary data.</text>
</comment>
<dbReference type="EMBL" id="MEVA01000010">
    <property type="protein sequence ID" value="OGC47407.1"/>
    <property type="molecule type" value="Genomic_DNA"/>
</dbReference>
<gene>
    <name evidence="7" type="ORF">A2886_03175</name>
</gene>
<dbReference type="STRING" id="1802617.A2886_03175"/>
<keyword evidence="5" id="KW-0812">Transmembrane</keyword>
<evidence type="ECO:0000313" key="8">
    <source>
        <dbReference type="Proteomes" id="UP000176608"/>
    </source>
</evidence>
<dbReference type="InterPro" id="IPR052041">
    <property type="entry name" value="Nucleic_acid_metab_PIN/TRAM"/>
</dbReference>
<dbReference type="CDD" id="cd09877">
    <property type="entry name" value="PIN_YacL-like"/>
    <property type="match status" value="1"/>
</dbReference>
<proteinExistence type="predicted"/>
<feature type="transmembrane region" description="Helical" evidence="5">
    <location>
        <begin position="62"/>
        <end position="88"/>
    </location>
</feature>
<dbReference type="GO" id="GO:0004518">
    <property type="term" value="F:nuclease activity"/>
    <property type="evidence" value="ECO:0007669"/>
    <property type="project" value="UniProtKB-KW"/>
</dbReference>
<evidence type="ECO:0000256" key="4">
    <source>
        <dbReference type="ARBA" id="ARBA00022842"/>
    </source>
</evidence>
<evidence type="ECO:0000313" key="7">
    <source>
        <dbReference type="EMBL" id="OGC47407.1"/>
    </source>
</evidence>
<dbReference type="SUPFAM" id="SSF88723">
    <property type="entry name" value="PIN domain-like"/>
    <property type="match status" value="1"/>
</dbReference>
<evidence type="ECO:0000256" key="5">
    <source>
        <dbReference type="SAM" id="Phobius"/>
    </source>
</evidence>